<protein>
    <recommendedName>
        <fullName evidence="3">Ribbon-helix-helix CopG family protein</fullName>
    </recommendedName>
</protein>
<evidence type="ECO:0008006" key="3">
    <source>
        <dbReference type="Google" id="ProtNLM"/>
    </source>
</evidence>
<reference evidence="1" key="1">
    <citation type="submission" date="2021-01" db="EMBL/GenBank/DDBJ databases">
        <title>Whole genome shotgun sequence of Sphaerimonospora thailandensis NBRC 107569.</title>
        <authorList>
            <person name="Komaki H."/>
            <person name="Tamura T."/>
        </authorList>
    </citation>
    <scope>NUCLEOTIDE SEQUENCE</scope>
    <source>
        <strain evidence="1">NBRC 107569</strain>
    </source>
</reference>
<dbReference type="AlphaFoldDB" id="A0A8J3W084"/>
<dbReference type="InterPro" id="IPR010985">
    <property type="entry name" value="Ribbon_hlx_hlx"/>
</dbReference>
<evidence type="ECO:0000313" key="1">
    <source>
        <dbReference type="EMBL" id="GIH71312.1"/>
    </source>
</evidence>
<organism evidence="1 2">
    <name type="scientific">Sphaerimonospora thailandensis</name>
    <dbReference type="NCBI Taxonomy" id="795644"/>
    <lineage>
        <taxon>Bacteria</taxon>
        <taxon>Bacillati</taxon>
        <taxon>Actinomycetota</taxon>
        <taxon>Actinomycetes</taxon>
        <taxon>Streptosporangiales</taxon>
        <taxon>Streptosporangiaceae</taxon>
        <taxon>Sphaerimonospora</taxon>
    </lineage>
</organism>
<evidence type="ECO:0000313" key="2">
    <source>
        <dbReference type="Proteomes" id="UP000610966"/>
    </source>
</evidence>
<gene>
    <name evidence="1" type="ORF">Mth01_35650</name>
</gene>
<dbReference type="Pfam" id="PF19807">
    <property type="entry name" value="DUF6290"/>
    <property type="match status" value="1"/>
</dbReference>
<keyword evidence="2" id="KW-1185">Reference proteome</keyword>
<dbReference type="Proteomes" id="UP000610966">
    <property type="component" value="Unassembled WGS sequence"/>
</dbReference>
<dbReference type="EMBL" id="BOOG01000033">
    <property type="protein sequence ID" value="GIH71312.1"/>
    <property type="molecule type" value="Genomic_DNA"/>
</dbReference>
<dbReference type="SUPFAM" id="SSF47598">
    <property type="entry name" value="Ribbon-helix-helix"/>
    <property type="match status" value="1"/>
</dbReference>
<dbReference type="RefSeq" id="WP_204017009.1">
    <property type="nucleotide sequence ID" value="NZ_BOOG01000033.1"/>
</dbReference>
<comment type="caution">
    <text evidence="1">The sequence shown here is derived from an EMBL/GenBank/DDBJ whole genome shotgun (WGS) entry which is preliminary data.</text>
</comment>
<proteinExistence type="predicted"/>
<dbReference type="InterPro" id="IPR046257">
    <property type="entry name" value="DUF6290"/>
</dbReference>
<accession>A0A8J3W084</accession>
<dbReference type="GO" id="GO:0006355">
    <property type="term" value="P:regulation of DNA-templated transcription"/>
    <property type="evidence" value="ECO:0007669"/>
    <property type="project" value="InterPro"/>
</dbReference>
<name>A0A8J3W084_9ACTN</name>
<sequence length="85" mass="9350">MAMTIRFDDEENELLRAQAEAEGVSMAELVKRSVREHITRMSVLNRLMDAWGPLPQDQLDRAAASLGIDRRSAAALGPDAQRAAS</sequence>